<evidence type="ECO:0000256" key="1">
    <source>
        <dbReference type="SAM" id="MobiDB-lite"/>
    </source>
</evidence>
<organism evidence="2 3">
    <name type="scientific">Eleusine coracana subsp. coracana</name>
    <dbReference type="NCBI Taxonomy" id="191504"/>
    <lineage>
        <taxon>Eukaryota</taxon>
        <taxon>Viridiplantae</taxon>
        <taxon>Streptophyta</taxon>
        <taxon>Embryophyta</taxon>
        <taxon>Tracheophyta</taxon>
        <taxon>Spermatophyta</taxon>
        <taxon>Magnoliopsida</taxon>
        <taxon>Liliopsida</taxon>
        <taxon>Poales</taxon>
        <taxon>Poaceae</taxon>
        <taxon>PACMAD clade</taxon>
        <taxon>Chloridoideae</taxon>
        <taxon>Cynodonteae</taxon>
        <taxon>Eleusininae</taxon>
        <taxon>Eleusine</taxon>
    </lineage>
</organism>
<gene>
    <name evidence="2" type="primary">gb17097</name>
    <name evidence="2" type="ORF">PR202_gb17097</name>
</gene>
<proteinExistence type="predicted"/>
<reference evidence="2" key="2">
    <citation type="submission" date="2021-12" db="EMBL/GenBank/DDBJ databases">
        <title>Resequencing data analysis of finger millet.</title>
        <authorList>
            <person name="Hatakeyama M."/>
            <person name="Aluri S."/>
            <person name="Balachadran M.T."/>
            <person name="Sivarajan S.R."/>
            <person name="Poveda L."/>
            <person name="Shimizu-Inatsugi R."/>
            <person name="Schlapbach R."/>
            <person name="Sreeman S.M."/>
            <person name="Shimizu K.K."/>
        </authorList>
    </citation>
    <scope>NUCLEOTIDE SEQUENCE</scope>
</reference>
<accession>A0AAV5F229</accession>
<evidence type="ECO:0000313" key="3">
    <source>
        <dbReference type="Proteomes" id="UP001054889"/>
    </source>
</evidence>
<comment type="caution">
    <text evidence="2">The sequence shown here is derived from an EMBL/GenBank/DDBJ whole genome shotgun (WGS) entry which is preliminary data.</text>
</comment>
<name>A0AAV5F229_ELECO</name>
<dbReference type="EMBL" id="BQKI01000081">
    <property type="protein sequence ID" value="GJN28923.1"/>
    <property type="molecule type" value="Genomic_DNA"/>
</dbReference>
<reference evidence="2" key="1">
    <citation type="journal article" date="2018" name="DNA Res.">
        <title>Multiple hybrid de novo genome assembly of finger millet, an orphan allotetraploid crop.</title>
        <authorList>
            <person name="Hatakeyama M."/>
            <person name="Aluri S."/>
            <person name="Balachadran M.T."/>
            <person name="Sivarajan S.R."/>
            <person name="Patrignani A."/>
            <person name="Gruter S."/>
            <person name="Poveda L."/>
            <person name="Shimizu-Inatsugi R."/>
            <person name="Baeten J."/>
            <person name="Francoijs K.J."/>
            <person name="Nataraja K.N."/>
            <person name="Reddy Y.A.N."/>
            <person name="Phadnis S."/>
            <person name="Ravikumar R.L."/>
            <person name="Schlapbach R."/>
            <person name="Sreeman S.M."/>
            <person name="Shimizu K.K."/>
        </authorList>
    </citation>
    <scope>NUCLEOTIDE SEQUENCE</scope>
</reference>
<sequence length="166" mass="17868">MPPPDLPPLPELHPTTRELPPLPDSDQRRRPGAATTRRDLVAPFPAAVGHRQAFAPPRSMTSAMDAAAIAGESPSPPTKPGNRGPPRGAPPKKRKKATAATQQHPALATRTPAALSFPNTGNDAAMADNLEVLDEMPERYFFSVFVSFLYNLINWNVLGSTLVSEM</sequence>
<dbReference type="AlphaFoldDB" id="A0AAV5F229"/>
<dbReference type="Proteomes" id="UP001054889">
    <property type="component" value="Unassembled WGS sequence"/>
</dbReference>
<feature type="region of interest" description="Disordered" evidence="1">
    <location>
        <begin position="1"/>
        <end position="107"/>
    </location>
</feature>
<protein>
    <submittedName>
        <fullName evidence="2">Uncharacterized protein</fullName>
    </submittedName>
</protein>
<keyword evidence="3" id="KW-1185">Reference proteome</keyword>
<feature type="compositionally biased region" description="Pro residues" evidence="1">
    <location>
        <begin position="1"/>
        <end position="11"/>
    </location>
</feature>
<evidence type="ECO:0000313" key="2">
    <source>
        <dbReference type="EMBL" id="GJN28923.1"/>
    </source>
</evidence>